<gene>
    <name evidence="2" type="ORF">NX773_10725</name>
</gene>
<name>A0ABT2BJE4_9BURK</name>
<dbReference type="RefSeq" id="WP_258856319.1">
    <property type="nucleotide sequence ID" value="NZ_JANUGV010000002.1"/>
</dbReference>
<protein>
    <submittedName>
        <fullName evidence="2">Exopolysaccharide biosynthesis protein EpsL</fullName>
    </submittedName>
</protein>
<evidence type="ECO:0000313" key="2">
    <source>
        <dbReference type="EMBL" id="MCS0608636.1"/>
    </source>
</evidence>
<organism evidence="2 3">
    <name type="scientific">Massilia solisilvae</name>
    <dbReference type="NCBI Taxonomy" id="1811225"/>
    <lineage>
        <taxon>Bacteria</taxon>
        <taxon>Pseudomonadati</taxon>
        <taxon>Pseudomonadota</taxon>
        <taxon>Betaproteobacteria</taxon>
        <taxon>Burkholderiales</taxon>
        <taxon>Oxalobacteraceae</taxon>
        <taxon>Telluria group</taxon>
        <taxon>Massilia</taxon>
    </lineage>
</organism>
<comment type="caution">
    <text evidence="2">The sequence shown here is derived from an EMBL/GenBank/DDBJ whole genome shotgun (WGS) entry which is preliminary data.</text>
</comment>
<keyword evidence="1" id="KW-0732">Signal</keyword>
<proteinExistence type="predicted"/>
<accession>A0ABT2BJE4</accession>
<sequence>MLPLRPLALIVGALFAAPVLAGPLDAWHLYAGVGYGHDDNLLRVPDNAPAFDNTRGDSWWQGDAGFLFDNTYSRQRITAVAKLSDVRFSHFKQLNYQGKDLAATWYWQLGNHLSGQAGSTYTKVLAPYTDFYTNQRNLRVQKRNFVDGAWSFHPSWRARAAFSREKWSYELTSQLFNNRTEDTTELEGDYVPANGNTVGLVLRKIKGRYPYGRPVGFFIVNNDFTQDEIKARLNWIITGSTTVQALAGYAKRDQPSFGSGTTKGANGRITLLYTPRGKIGYNAAIWRDFAPLESTLVAYTLNKGGSVGAIWDATAKLKVEGSAVYEHRQYDPRQGVVAPSDISDSLRTATVRATWTVRPAVQVAAAFVHQSRSGSIALGTGSYTSNMITLNASAQF</sequence>
<dbReference type="NCBIfam" id="TIGR03014">
    <property type="entry name" value="EpsL"/>
    <property type="match status" value="1"/>
</dbReference>
<dbReference type="EMBL" id="JANUGV010000002">
    <property type="protein sequence ID" value="MCS0608636.1"/>
    <property type="molecule type" value="Genomic_DNA"/>
</dbReference>
<evidence type="ECO:0000256" key="1">
    <source>
        <dbReference type="SAM" id="SignalP"/>
    </source>
</evidence>
<feature type="signal peptide" evidence="1">
    <location>
        <begin position="1"/>
        <end position="21"/>
    </location>
</feature>
<dbReference type="InterPro" id="IPR017465">
    <property type="entry name" value="EpsL_proteobac"/>
</dbReference>
<feature type="chain" id="PRO_5046741985" evidence="1">
    <location>
        <begin position="22"/>
        <end position="396"/>
    </location>
</feature>
<keyword evidence="3" id="KW-1185">Reference proteome</keyword>
<reference evidence="2 3" key="1">
    <citation type="submission" date="2022-08" db="EMBL/GenBank/DDBJ databases">
        <title>Reclassification of Massilia species as members of the genera Telluria, Duganella, Pseudoduganella, Mokoshia gen. nov. and Zemynaea gen. nov. using orthogonal and non-orthogonal genome-based approaches.</title>
        <authorList>
            <person name="Bowman J.P."/>
        </authorList>
    </citation>
    <scope>NUCLEOTIDE SEQUENCE [LARGE SCALE GENOMIC DNA]</scope>
    <source>
        <strain evidence="2 3">JCM 31607</strain>
    </source>
</reference>
<evidence type="ECO:0000313" key="3">
    <source>
        <dbReference type="Proteomes" id="UP001205861"/>
    </source>
</evidence>
<dbReference type="Proteomes" id="UP001205861">
    <property type="component" value="Unassembled WGS sequence"/>
</dbReference>